<keyword evidence="3 5" id="KW-1133">Transmembrane helix</keyword>
<reference evidence="8 9" key="1">
    <citation type="journal article" date="2023" name="Commun. Biol.">
        <title>Genome analysis of Parmales, the sister group of diatoms, reveals the evolutionary specialization of diatoms from phago-mixotrophs to photoautotrophs.</title>
        <authorList>
            <person name="Ban H."/>
            <person name="Sato S."/>
            <person name="Yoshikawa S."/>
            <person name="Yamada K."/>
            <person name="Nakamura Y."/>
            <person name="Ichinomiya M."/>
            <person name="Sato N."/>
            <person name="Blanc-Mathieu R."/>
            <person name="Endo H."/>
            <person name="Kuwata A."/>
            <person name="Ogata H."/>
        </authorList>
    </citation>
    <scope>NUCLEOTIDE SEQUENCE [LARGE SCALE GENOMIC DNA]</scope>
</reference>
<evidence type="ECO:0000256" key="5">
    <source>
        <dbReference type="SAM" id="Phobius"/>
    </source>
</evidence>
<evidence type="ECO:0000313" key="8">
    <source>
        <dbReference type="EMBL" id="GMI50667.1"/>
    </source>
</evidence>
<feature type="non-terminal residue" evidence="8">
    <location>
        <position position="1"/>
    </location>
</feature>
<feature type="transmembrane region" description="Helical" evidence="5">
    <location>
        <begin position="330"/>
        <end position="350"/>
    </location>
</feature>
<gene>
    <name evidence="8" type="ORF">TeGR_g2290</name>
</gene>
<keyword evidence="6" id="KW-0732">Signal</keyword>
<evidence type="ECO:0000259" key="7">
    <source>
        <dbReference type="Pfam" id="PF06664"/>
    </source>
</evidence>
<dbReference type="EMBL" id="BRYB01006146">
    <property type="protein sequence ID" value="GMI50667.1"/>
    <property type="molecule type" value="Genomic_DNA"/>
</dbReference>
<keyword evidence="9" id="KW-1185">Reference proteome</keyword>
<feature type="transmembrane region" description="Helical" evidence="5">
    <location>
        <begin position="380"/>
        <end position="400"/>
    </location>
</feature>
<proteinExistence type="predicted"/>
<feature type="domain" description="Wntless-like transmembrane" evidence="7">
    <location>
        <begin position="230"/>
        <end position="410"/>
    </location>
</feature>
<evidence type="ECO:0000256" key="2">
    <source>
        <dbReference type="ARBA" id="ARBA00022692"/>
    </source>
</evidence>
<dbReference type="InterPro" id="IPR047843">
    <property type="entry name" value="WLS-like_TM"/>
</dbReference>
<feature type="transmembrane region" description="Helical" evidence="5">
    <location>
        <begin position="229"/>
        <end position="246"/>
    </location>
</feature>
<feature type="transmembrane region" description="Helical" evidence="5">
    <location>
        <begin position="267"/>
        <end position="289"/>
    </location>
</feature>
<comment type="caution">
    <text evidence="8">The sequence shown here is derived from an EMBL/GenBank/DDBJ whole genome shotgun (WGS) entry which is preliminary data.</text>
</comment>
<evidence type="ECO:0000256" key="6">
    <source>
        <dbReference type="SAM" id="SignalP"/>
    </source>
</evidence>
<feature type="chain" id="PRO_5045080444" description="Wntless-like transmembrane domain-containing protein" evidence="6">
    <location>
        <begin position="20"/>
        <end position="418"/>
    </location>
</feature>
<feature type="transmembrane region" description="Helical" evidence="5">
    <location>
        <begin position="295"/>
        <end position="318"/>
    </location>
</feature>
<keyword evidence="4 5" id="KW-0472">Membrane</keyword>
<name>A0ABQ6N9G8_9STRA</name>
<protein>
    <recommendedName>
        <fullName evidence="7">Wntless-like transmembrane domain-containing protein</fullName>
    </recommendedName>
</protein>
<feature type="signal peptide" evidence="6">
    <location>
        <begin position="1"/>
        <end position="19"/>
    </location>
</feature>
<comment type="subcellular location">
    <subcellularLocation>
        <location evidence="1">Membrane</location>
        <topology evidence="1">Multi-pass membrane protein</topology>
    </subcellularLocation>
</comment>
<dbReference type="Proteomes" id="UP001165060">
    <property type="component" value="Unassembled WGS sequence"/>
</dbReference>
<evidence type="ECO:0000256" key="3">
    <source>
        <dbReference type="ARBA" id="ARBA00022989"/>
    </source>
</evidence>
<evidence type="ECO:0000256" key="1">
    <source>
        <dbReference type="ARBA" id="ARBA00004141"/>
    </source>
</evidence>
<keyword evidence="2 5" id="KW-0812">Transmembrane</keyword>
<organism evidence="8 9">
    <name type="scientific">Tetraparma gracilis</name>
    <dbReference type="NCBI Taxonomy" id="2962635"/>
    <lineage>
        <taxon>Eukaryota</taxon>
        <taxon>Sar</taxon>
        <taxon>Stramenopiles</taxon>
        <taxon>Ochrophyta</taxon>
        <taxon>Bolidophyceae</taxon>
        <taxon>Parmales</taxon>
        <taxon>Triparmaceae</taxon>
        <taxon>Tetraparma</taxon>
    </lineage>
</organism>
<sequence>LVCFVQLVAFVVSLSMILSANIKSERFLLLENTRTGPSSPACTSYYEPDAFQESAALAKSCTTFVEATDTDVARATAKHIITDVGTLIGTIKLQLSFPNGTDYAVGTDENREGERTFPFELRLEGCRYSPDTACSESDWLEVLTMKDQTATVKEGIDDSIWADSYFQEEAKMFSVYQNQENVVNAGWVNSYRLETTIWNSTNLTNPETSQFYYEFEYTDMTPRPFEKETRVVFFFLNVFSLVYWLVRNYQYNDWQVPMREWLPEKKWITLMIVGTCFYQNPLLIVAQYISAPAIGISFCTKLVQVLSYTILGAAFLLFSDGVQRTHKTRFWFYFPKLGMMLLHFALSFAFELLNVPSVIGVDRSPIEATYNWGAQQRNEVFGVGCVLLVVESGIVVYFVYNVWDTSRKLDSLPYLEYR</sequence>
<evidence type="ECO:0000256" key="4">
    <source>
        <dbReference type="ARBA" id="ARBA00023136"/>
    </source>
</evidence>
<evidence type="ECO:0000313" key="9">
    <source>
        <dbReference type="Proteomes" id="UP001165060"/>
    </source>
</evidence>
<dbReference type="Pfam" id="PF06664">
    <property type="entry name" value="WLS-like_TM"/>
    <property type="match status" value="1"/>
</dbReference>
<accession>A0ABQ6N9G8</accession>